<protein>
    <recommendedName>
        <fullName evidence="4">DUF4398 domain-containing protein</fullName>
    </recommendedName>
</protein>
<name>B8KXE2_9GAMM</name>
<organism evidence="2 3">
    <name type="scientific">Luminiphilus syltensis NOR5-1B</name>
    <dbReference type="NCBI Taxonomy" id="565045"/>
    <lineage>
        <taxon>Bacteria</taxon>
        <taxon>Pseudomonadati</taxon>
        <taxon>Pseudomonadota</taxon>
        <taxon>Gammaproteobacteria</taxon>
        <taxon>Cellvibrionales</taxon>
        <taxon>Halieaceae</taxon>
        <taxon>Luminiphilus</taxon>
    </lineage>
</organism>
<dbReference type="STRING" id="565045.NOR51B_2583"/>
<proteinExistence type="predicted"/>
<keyword evidence="3" id="KW-1185">Reference proteome</keyword>
<accession>B8KXE2</accession>
<dbReference type="AlphaFoldDB" id="B8KXE2"/>
<feature type="chain" id="PRO_5002873528" description="DUF4398 domain-containing protein" evidence="1">
    <location>
        <begin position="24"/>
        <end position="182"/>
    </location>
</feature>
<dbReference type="EMBL" id="DS999411">
    <property type="protein sequence ID" value="EED36631.1"/>
    <property type="molecule type" value="Genomic_DNA"/>
</dbReference>
<gene>
    <name evidence="2" type="ORF">NOR51B_2583</name>
</gene>
<reference evidence="3" key="1">
    <citation type="journal article" date="2013" name="BMC Microbiol.">
        <title>Taxonomy and evolution of bacteriochlorophyll a-containing members of the OM60/NOR5 clade of marine gammaproteobacteria: description of Luminiphilus syltensis gen. nov., sp. nov., reclassification of Haliea rubra as Pseudohaliea rubra gen. nov., comb. nov., and emendation of Chromatocurvus halotolerans.</title>
        <authorList>
            <person name="Spring S."/>
            <person name="Riedel T."/>
            <person name="Sproer C."/>
            <person name="Yan S."/>
            <person name="Harder J."/>
            <person name="Fuchs B.M."/>
        </authorList>
    </citation>
    <scope>NUCLEOTIDE SEQUENCE [LARGE SCALE GENOMIC DNA]</scope>
    <source>
        <strain evidence="3">NOR51-B</strain>
    </source>
</reference>
<dbReference type="Proteomes" id="UP000004699">
    <property type="component" value="Unassembled WGS sequence"/>
</dbReference>
<evidence type="ECO:0000313" key="3">
    <source>
        <dbReference type="Proteomes" id="UP000004699"/>
    </source>
</evidence>
<feature type="signal peptide" evidence="1">
    <location>
        <begin position="1"/>
        <end position="23"/>
    </location>
</feature>
<keyword evidence="1" id="KW-0732">Signal</keyword>
<evidence type="ECO:0008006" key="4">
    <source>
        <dbReference type="Google" id="ProtNLM"/>
    </source>
</evidence>
<sequence>MFAFAPLRTVALSSALVALSACATSSPDPTPEPVEATEITLNLPVPEVESAQPESCACREKGLEAAENYFDRGVRALAAGDYLQAEKYFNRHRDEAISQTVREADVGLAFVALLSATHSDALVAEGLDQRAEVMMLALAAVQTLEGQIKALDTLNDVLAKDLKKREEALNRLRELTLGQEEG</sequence>
<dbReference type="HOGENOM" id="CLU_1480341_0_0_6"/>
<evidence type="ECO:0000313" key="2">
    <source>
        <dbReference type="EMBL" id="EED36631.1"/>
    </source>
</evidence>
<evidence type="ECO:0000256" key="1">
    <source>
        <dbReference type="SAM" id="SignalP"/>
    </source>
</evidence>